<evidence type="ECO:0000256" key="5">
    <source>
        <dbReference type="ARBA" id="ARBA00023136"/>
    </source>
</evidence>
<keyword evidence="4 6" id="KW-1133">Transmembrane helix</keyword>
<organism evidence="7 8">
    <name type="scientific">Ureibacillus yapensis</name>
    <dbReference type="NCBI Taxonomy" id="2304605"/>
    <lineage>
        <taxon>Bacteria</taxon>
        <taxon>Bacillati</taxon>
        <taxon>Bacillota</taxon>
        <taxon>Bacilli</taxon>
        <taxon>Bacillales</taxon>
        <taxon>Caryophanaceae</taxon>
        <taxon>Ureibacillus</taxon>
    </lineage>
</organism>
<evidence type="ECO:0000256" key="6">
    <source>
        <dbReference type="SAM" id="Phobius"/>
    </source>
</evidence>
<dbReference type="Proteomes" id="UP000265692">
    <property type="component" value="Unassembled WGS sequence"/>
</dbReference>
<dbReference type="EMBL" id="QWEI01000002">
    <property type="protein sequence ID" value="RHW38277.1"/>
    <property type="molecule type" value="Genomic_DNA"/>
</dbReference>
<dbReference type="NCBIfam" id="TIGR01732">
    <property type="entry name" value="tiny_TM_bacill"/>
    <property type="match status" value="1"/>
</dbReference>
<dbReference type="RefSeq" id="WP_118875312.1">
    <property type="nucleotide sequence ID" value="NZ_QWEI01000002.1"/>
</dbReference>
<feature type="transmembrane region" description="Helical" evidence="6">
    <location>
        <begin position="20"/>
        <end position="40"/>
    </location>
</feature>
<evidence type="ECO:0000256" key="2">
    <source>
        <dbReference type="ARBA" id="ARBA00010221"/>
    </source>
</evidence>
<keyword evidence="5 6" id="KW-0472">Membrane</keyword>
<reference evidence="7 8" key="1">
    <citation type="submission" date="2018-08" db="EMBL/GenBank/DDBJ databases">
        <title>Lysinibacillus sp. YLB-03 draft genome sequence.</title>
        <authorList>
            <person name="Yu L."/>
        </authorList>
    </citation>
    <scope>NUCLEOTIDE SEQUENCE [LARGE SCALE GENOMIC DNA]</scope>
    <source>
        <strain evidence="7 8">YLB-03</strain>
    </source>
</reference>
<comment type="caution">
    <text evidence="7">The sequence shown here is derived from an EMBL/GenBank/DDBJ whole genome shotgun (WGS) entry which is preliminary data.</text>
</comment>
<evidence type="ECO:0000313" key="7">
    <source>
        <dbReference type="EMBL" id="RHW38277.1"/>
    </source>
</evidence>
<evidence type="ECO:0000313" key="8">
    <source>
        <dbReference type="Proteomes" id="UP000265692"/>
    </source>
</evidence>
<protein>
    <submittedName>
        <fullName evidence="7">YjcZ family sporulation protein</fullName>
    </submittedName>
</protein>
<dbReference type="Pfam" id="PF09680">
    <property type="entry name" value="YjcZ_2"/>
    <property type="match status" value="1"/>
</dbReference>
<keyword evidence="3 6" id="KW-0812">Transmembrane</keyword>
<sequence length="47" mass="5029">MDQSSSFEGVGGSYSGNGSNGFALLVVLFILLIIVGSQYFNNNKGYY</sequence>
<name>A0A396SGS9_9BACL</name>
<gene>
    <name evidence="7" type="ORF">D1B33_05155</name>
</gene>
<evidence type="ECO:0000256" key="4">
    <source>
        <dbReference type="ARBA" id="ARBA00022989"/>
    </source>
</evidence>
<comment type="subcellular location">
    <subcellularLocation>
        <location evidence="1">Membrane</location>
    </subcellularLocation>
</comment>
<keyword evidence="8" id="KW-1185">Reference proteome</keyword>
<accession>A0A396SGS9</accession>
<evidence type="ECO:0000256" key="3">
    <source>
        <dbReference type="ARBA" id="ARBA00022692"/>
    </source>
</evidence>
<comment type="similarity">
    <text evidence="2">Belongs to the SscA family.</text>
</comment>
<dbReference type="AlphaFoldDB" id="A0A396SGS9"/>
<dbReference type="InterPro" id="IPR010070">
    <property type="entry name" value="YjcZ-like"/>
</dbReference>
<dbReference type="GO" id="GO:0016020">
    <property type="term" value="C:membrane"/>
    <property type="evidence" value="ECO:0007669"/>
    <property type="project" value="UniProtKB-SubCell"/>
</dbReference>
<evidence type="ECO:0000256" key="1">
    <source>
        <dbReference type="ARBA" id="ARBA00004370"/>
    </source>
</evidence>
<proteinExistence type="inferred from homology"/>